<accession>A0A1P8UHS9</accession>
<organism evidence="1 2">
    <name type="scientific">Acidihalobacter ferrooxydans</name>
    <dbReference type="NCBI Taxonomy" id="1765967"/>
    <lineage>
        <taxon>Bacteria</taxon>
        <taxon>Pseudomonadati</taxon>
        <taxon>Pseudomonadota</taxon>
        <taxon>Gammaproteobacteria</taxon>
        <taxon>Chromatiales</taxon>
        <taxon>Ectothiorhodospiraceae</taxon>
        <taxon>Acidihalobacter</taxon>
    </lineage>
</organism>
<dbReference type="AlphaFoldDB" id="A0A1P8UHS9"/>
<evidence type="ECO:0000313" key="1">
    <source>
        <dbReference type="EMBL" id="APZ43369.1"/>
    </source>
</evidence>
<dbReference type="RefSeq" id="WP_076837010.1">
    <property type="nucleotide sequence ID" value="NZ_CP019434.1"/>
</dbReference>
<evidence type="ECO:0000313" key="2">
    <source>
        <dbReference type="Proteomes" id="UP000243807"/>
    </source>
</evidence>
<dbReference type="STRING" id="1765967.BW247_09920"/>
<protein>
    <submittedName>
        <fullName evidence="1">Uncharacterized protein</fullName>
    </submittedName>
</protein>
<sequence>MLWFGKQAKSEQLADDPSVIRPAKLAVEFDSSIASTKLKSLLDELDEFEGDLNSLLGALHTKQELMVKAFPIDPVAGWSLSRQAFMIVLSAVFPARRKLAEFFSEMDELVIAGHLQNLVYGHDSIVERMRTFSEIVPVDRKKERRAIWDLAAEILHFRDPEAIPLMTRWVWDEETVSGALREFIRGNDGLPSIPLDNSPETYEGARSWFADTLTEAGFYRDLPFLIDLLLAQAYADYVKAMSNGLGMVQAKFGSSQDPLEFVLRLLGVGVAGGLVPIADAGAGHILH</sequence>
<proteinExistence type="predicted"/>
<gene>
    <name evidence="1" type="ORF">BW247_09920</name>
</gene>
<keyword evidence="2" id="KW-1185">Reference proteome</keyword>
<reference evidence="1 2" key="1">
    <citation type="submission" date="2017-01" db="EMBL/GenBank/DDBJ databases">
        <title>Draft sequence of Acidihalobacter ferrooxidans strain DSM 14175 (strain V8).</title>
        <authorList>
            <person name="Khaleque H.N."/>
            <person name="Ramsay J.P."/>
            <person name="Murphy R.J.T."/>
            <person name="Kaksonen A.H."/>
            <person name="Boxall N.J."/>
            <person name="Watkin E.L.J."/>
        </authorList>
    </citation>
    <scope>NUCLEOTIDE SEQUENCE [LARGE SCALE GENOMIC DNA]</scope>
    <source>
        <strain evidence="1 2">V8</strain>
    </source>
</reference>
<dbReference type="KEGG" id="afy:BW247_09920"/>
<name>A0A1P8UHS9_9GAMM</name>
<dbReference type="EMBL" id="CP019434">
    <property type="protein sequence ID" value="APZ43369.1"/>
    <property type="molecule type" value="Genomic_DNA"/>
</dbReference>
<dbReference type="OrthoDB" id="5791859at2"/>
<dbReference type="Proteomes" id="UP000243807">
    <property type="component" value="Chromosome"/>
</dbReference>